<comment type="caution">
    <text evidence="2">The sequence shown here is derived from an EMBL/GenBank/DDBJ whole genome shotgun (WGS) entry which is preliminary data.</text>
</comment>
<proteinExistence type="predicted"/>
<organism evidence="2 3">
    <name type="scientific">Daphnia sinensis</name>
    <dbReference type="NCBI Taxonomy" id="1820382"/>
    <lineage>
        <taxon>Eukaryota</taxon>
        <taxon>Metazoa</taxon>
        <taxon>Ecdysozoa</taxon>
        <taxon>Arthropoda</taxon>
        <taxon>Crustacea</taxon>
        <taxon>Branchiopoda</taxon>
        <taxon>Diplostraca</taxon>
        <taxon>Cladocera</taxon>
        <taxon>Anomopoda</taxon>
        <taxon>Daphniidae</taxon>
        <taxon>Daphnia</taxon>
        <taxon>Daphnia similis group</taxon>
    </lineage>
</organism>
<dbReference type="AlphaFoldDB" id="A0AAD5PQE3"/>
<gene>
    <name evidence="2" type="ORF">GHT06_021808</name>
</gene>
<sequence>MNKFTFITCLIVLFGAVSANPAVRESRHAVPVGVVNGVVLVDDDMADTRNVMSDEIAIPTVLRNSAPVIVPPFTPDQQTEQQRLTIALGGRPYGGYYGGRPWGPAYGRPWGPYGRPWGPYIPSRPWGPY</sequence>
<keyword evidence="1" id="KW-0732">Signal</keyword>
<dbReference type="EMBL" id="WJBH02000010">
    <property type="protein sequence ID" value="KAI9551475.1"/>
    <property type="molecule type" value="Genomic_DNA"/>
</dbReference>
<evidence type="ECO:0000256" key="1">
    <source>
        <dbReference type="SAM" id="SignalP"/>
    </source>
</evidence>
<evidence type="ECO:0000313" key="2">
    <source>
        <dbReference type="EMBL" id="KAI9551475.1"/>
    </source>
</evidence>
<accession>A0AAD5PQE3</accession>
<keyword evidence="3" id="KW-1185">Reference proteome</keyword>
<feature type="signal peptide" evidence="1">
    <location>
        <begin position="1"/>
        <end position="19"/>
    </location>
</feature>
<reference evidence="2 3" key="1">
    <citation type="submission" date="2022-05" db="EMBL/GenBank/DDBJ databases">
        <title>A multi-omics perspective on studying reproductive biology in Daphnia sinensis.</title>
        <authorList>
            <person name="Jia J."/>
        </authorList>
    </citation>
    <scope>NUCLEOTIDE SEQUENCE [LARGE SCALE GENOMIC DNA]</scope>
    <source>
        <strain evidence="2 3">WSL</strain>
    </source>
</reference>
<protein>
    <submittedName>
        <fullName evidence="2">Uncharacterized protein</fullName>
    </submittedName>
</protein>
<evidence type="ECO:0000313" key="3">
    <source>
        <dbReference type="Proteomes" id="UP000820818"/>
    </source>
</evidence>
<dbReference type="Proteomes" id="UP000820818">
    <property type="component" value="Linkage Group LG10"/>
</dbReference>
<name>A0AAD5PQE3_9CRUS</name>
<feature type="chain" id="PRO_5042100252" evidence="1">
    <location>
        <begin position="20"/>
        <end position="129"/>
    </location>
</feature>